<dbReference type="InterPro" id="IPR011006">
    <property type="entry name" value="CheY-like_superfamily"/>
</dbReference>
<organism evidence="3 4">
    <name type="scientific">Aureliella helgolandensis</name>
    <dbReference type="NCBI Taxonomy" id="2527968"/>
    <lineage>
        <taxon>Bacteria</taxon>
        <taxon>Pseudomonadati</taxon>
        <taxon>Planctomycetota</taxon>
        <taxon>Planctomycetia</taxon>
        <taxon>Pirellulales</taxon>
        <taxon>Pirellulaceae</taxon>
        <taxon>Aureliella</taxon>
    </lineage>
</organism>
<evidence type="ECO:0000313" key="3">
    <source>
        <dbReference type="EMBL" id="QDV25997.1"/>
    </source>
</evidence>
<dbReference type="Proteomes" id="UP000318017">
    <property type="component" value="Chromosome"/>
</dbReference>
<gene>
    <name evidence="3" type="ORF">Q31a_43670</name>
</gene>
<keyword evidence="4" id="KW-1185">Reference proteome</keyword>
<feature type="domain" description="Response regulatory" evidence="2">
    <location>
        <begin position="40"/>
        <end position="154"/>
    </location>
</feature>
<dbReference type="Gene3D" id="3.40.50.2300">
    <property type="match status" value="1"/>
</dbReference>
<dbReference type="SUPFAM" id="SSF52172">
    <property type="entry name" value="CheY-like"/>
    <property type="match status" value="1"/>
</dbReference>
<dbReference type="EMBL" id="CP036298">
    <property type="protein sequence ID" value="QDV25997.1"/>
    <property type="molecule type" value="Genomic_DNA"/>
</dbReference>
<dbReference type="InterPro" id="IPR001789">
    <property type="entry name" value="Sig_transdc_resp-reg_receiver"/>
</dbReference>
<evidence type="ECO:0000259" key="2">
    <source>
        <dbReference type="PROSITE" id="PS50110"/>
    </source>
</evidence>
<proteinExistence type="predicted"/>
<evidence type="ECO:0000256" key="1">
    <source>
        <dbReference type="PROSITE-ProRule" id="PRU00169"/>
    </source>
</evidence>
<accession>A0A518GBS8</accession>
<protein>
    <recommendedName>
        <fullName evidence="2">Response regulatory domain-containing protein</fullName>
    </recommendedName>
</protein>
<name>A0A518GBS8_9BACT</name>
<dbReference type="PROSITE" id="PS51257">
    <property type="entry name" value="PROKAR_LIPOPROTEIN"/>
    <property type="match status" value="1"/>
</dbReference>
<dbReference type="PROSITE" id="PS50110">
    <property type="entry name" value="RESPONSE_REGULATORY"/>
    <property type="match status" value="1"/>
</dbReference>
<dbReference type="KEGG" id="ahel:Q31a_43670"/>
<reference evidence="3 4" key="1">
    <citation type="submission" date="2019-02" db="EMBL/GenBank/DDBJ databases">
        <title>Deep-cultivation of Planctomycetes and their phenomic and genomic characterization uncovers novel biology.</title>
        <authorList>
            <person name="Wiegand S."/>
            <person name="Jogler M."/>
            <person name="Boedeker C."/>
            <person name="Pinto D."/>
            <person name="Vollmers J."/>
            <person name="Rivas-Marin E."/>
            <person name="Kohn T."/>
            <person name="Peeters S.H."/>
            <person name="Heuer A."/>
            <person name="Rast P."/>
            <person name="Oberbeckmann S."/>
            <person name="Bunk B."/>
            <person name="Jeske O."/>
            <person name="Meyerdierks A."/>
            <person name="Storesund J.E."/>
            <person name="Kallscheuer N."/>
            <person name="Luecker S."/>
            <person name="Lage O.M."/>
            <person name="Pohl T."/>
            <person name="Merkel B.J."/>
            <person name="Hornburger P."/>
            <person name="Mueller R.-W."/>
            <person name="Bruemmer F."/>
            <person name="Labrenz M."/>
            <person name="Spormann A.M."/>
            <person name="Op den Camp H."/>
            <person name="Overmann J."/>
            <person name="Amann R."/>
            <person name="Jetten M.S.M."/>
            <person name="Mascher T."/>
            <person name="Medema M.H."/>
            <person name="Devos D.P."/>
            <person name="Kaster A.-K."/>
            <person name="Ovreas L."/>
            <person name="Rohde M."/>
            <person name="Galperin M.Y."/>
            <person name="Jogler C."/>
        </authorList>
    </citation>
    <scope>NUCLEOTIDE SEQUENCE [LARGE SCALE GENOMIC DNA]</scope>
    <source>
        <strain evidence="3 4">Q31a</strain>
    </source>
</reference>
<evidence type="ECO:0000313" key="4">
    <source>
        <dbReference type="Proteomes" id="UP000318017"/>
    </source>
</evidence>
<dbReference type="GO" id="GO:0000160">
    <property type="term" value="P:phosphorelay signal transduction system"/>
    <property type="evidence" value="ECO:0007669"/>
    <property type="project" value="InterPro"/>
</dbReference>
<dbReference type="AlphaFoldDB" id="A0A518GBS8"/>
<sequence length="164" mass="18607">MLNDTKQIRTSVVKPQLNHLEGRSSLSPNLISGCALAYQRVLIIEYRDDHYVDLKELFESYGCQVSRAASSDVVSAEARIFSPDLILVCERMPGESGCLIACKLRFGRLKQPIWLYTATGQHDCTDWQEWSGINDVFFYAGRLGRLRELLQRRLKSCPLVGRPA</sequence>
<comment type="caution">
    <text evidence="1">Lacks conserved residue(s) required for the propagation of feature annotation.</text>
</comment>
<dbReference type="CDD" id="cd00156">
    <property type="entry name" value="REC"/>
    <property type="match status" value="1"/>
</dbReference>